<keyword evidence="3" id="KW-1185">Reference proteome</keyword>
<dbReference type="Pfam" id="PF13692">
    <property type="entry name" value="Glyco_trans_1_4"/>
    <property type="match status" value="1"/>
</dbReference>
<organism evidence="2 3">
    <name type="scientific">Microvirga lotononidis</name>
    <dbReference type="NCBI Taxonomy" id="864069"/>
    <lineage>
        <taxon>Bacteria</taxon>
        <taxon>Pseudomonadati</taxon>
        <taxon>Pseudomonadota</taxon>
        <taxon>Alphaproteobacteria</taxon>
        <taxon>Hyphomicrobiales</taxon>
        <taxon>Methylobacteriaceae</taxon>
        <taxon>Microvirga</taxon>
    </lineage>
</organism>
<dbReference type="PANTHER" id="PTHR43685:SF2">
    <property type="entry name" value="GLYCOSYLTRANSFERASE 2-LIKE DOMAIN-CONTAINING PROTEIN"/>
    <property type="match status" value="1"/>
</dbReference>
<dbReference type="Pfam" id="PF00535">
    <property type="entry name" value="Glycos_transf_2"/>
    <property type="match status" value="1"/>
</dbReference>
<dbReference type="eggNOG" id="COG1216">
    <property type="taxonomic scope" value="Bacteria"/>
</dbReference>
<dbReference type="Gene3D" id="3.40.50.2000">
    <property type="entry name" value="Glycogen Phosphorylase B"/>
    <property type="match status" value="1"/>
</dbReference>
<dbReference type="AlphaFoldDB" id="I4YNQ6"/>
<dbReference type="PANTHER" id="PTHR43685">
    <property type="entry name" value="GLYCOSYLTRANSFERASE"/>
    <property type="match status" value="1"/>
</dbReference>
<proteinExistence type="predicted"/>
<gene>
    <name evidence="2" type="ORF">MicloDRAFT_00063250</name>
</gene>
<evidence type="ECO:0000259" key="1">
    <source>
        <dbReference type="Pfam" id="PF00535"/>
    </source>
</evidence>
<reference evidence="2 3" key="1">
    <citation type="submission" date="2012-02" db="EMBL/GenBank/DDBJ databases">
        <title>Improved High-Quality Draft sequence of Microvirga sp. WSM3557.</title>
        <authorList>
            <consortium name="US DOE Joint Genome Institute"/>
            <person name="Lucas S."/>
            <person name="Han J."/>
            <person name="Lapidus A."/>
            <person name="Cheng J.-F."/>
            <person name="Goodwin L."/>
            <person name="Pitluck S."/>
            <person name="Peters L."/>
            <person name="Zhang X."/>
            <person name="Detter J.C."/>
            <person name="Han C."/>
            <person name="Tapia R."/>
            <person name="Land M."/>
            <person name="Hauser L."/>
            <person name="Kyrpides N."/>
            <person name="Ivanova N."/>
            <person name="Pagani I."/>
            <person name="Brau L."/>
            <person name="Yates R."/>
            <person name="O'Hara G."/>
            <person name="Rui T."/>
            <person name="Howieson J."/>
            <person name="Reeve W."/>
            <person name="Woyke T."/>
        </authorList>
    </citation>
    <scope>NUCLEOTIDE SEQUENCE [LARGE SCALE GENOMIC DNA]</scope>
    <source>
        <strain evidence="2 3">WSM3557</strain>
    </source>
</reference>
<name>I4YNQ6_9HYPH</name>
<dbReference type="GO" id="GO:0016740">
    <property type="term" value="F:transferase activity"/>
    <property type="evidence" value="ECO:0007669"/>
    <property type="project" value="UniProtKB-KW"/>
</dbReference>
<dbReference type="PATRIC" id="fig|864069.3.peg.6772"/>
<sequence>MNPCLTVGVTTHNERDNITVLLDRLLRLPKGRIRIILYDDGSADGTAALIAKHPLFRQENFQAHLADVNFGSPSVGRRYIAEHATTPYLTFVDGDDLIDPDALAAAAERLRPGFDIVMTPFVLRNEINFVKEFDNDRPISNSTISRLLSGIAGKIYNREAVFLHAKDDIKGRSEDVRLNMRIVLAGFDRVRIEKVKPFYFIETSRKSTYSKNILPEELSARVSNYRTLKDRYGLDDIYLRTLHRNLLEVVQRDPTLTESERKIQRRTINAAMTFQLRDVVHVMRDLSSLSTRMRATPAIIQASGQRAIRHTWMALQGSETHPAVKNAQRPSDRQASCSFLDQCHFAEAVVIIHDDSIKQFPISIQSQLSRLPLVQMRWSPLMSARAKAPSQDAPAWATMELCSASRIVCANGQDGALYKQCGINELETIKRPVQVRSSNTYDVQENKRFSYVMSSDGHPEEVNFLVELARVLKDRELAPLHIFAVNPDQAPVLEELSARLAHVGALEVAVVERGVTSRSAIYDQARIVILPPWGDNAGDSILESFSFGVPVITPGYLPGAAEIIRDREDGFILDEFSPQDVALRLELIPLADYAALSTNCFARHKEFSVEQYLTSIETIASDVARDFPGENSLPIVDSLHVWDALETHGAFPLPAIRSYARRRVFRLRGKAVRVLVLLRVAEPLRWIRKRMTSALQ</sequence>
<dbReference type="SUPFAM" id="SSF53756">
    <property type="entry name" value="UDP-Glycosyltransferase/glycogen phosphorylase"/>
    <property type="match status" value="1"/>
</dbReference>
<dbReference type="EMBL" id="JH660647">
    <property type="protein sequence ID" value="EIM25598.1"/>
    <property type="molecule type" value="Genomic_DNA"/>
</dbReference>
<dbReference type="Proteomes" id="UP000003947">
    <property type="component" value="Unassembled WGS sequence"/>
</dbReference>
<protein>
    <submittedName>
        <fullName evidence="2">Glycosyl transferase</fullName>
    </submittedName>
</protein>
<dbReference type="STRING" id="864069.MicloDRAFT_00063250"/>
<dbReference type="SUPFAM" id="SSF53448">
    <property type="entry name" value="Nucleotide-diphospho-sugar transferases"/>
    <property type="match status" value="1"/>
</dbReference>
<dbReference type="InterPro" id="IPR050834">
    <property type="entry name" value="Glycosyltransf_2"/>
</dbReference>
<dbReference type="Gene3D" id="3.90.550.10">
    <property type="entry name" value="Spore Coat Polysaccharide Biosynthesis Protein SpsA, Chain A"/>
    <property type="match status" value="1"/>
</dbReference>
<dbReference type="InterPro" id="IPR029044">
    <property type="entry name" value="Nucleotide-diphossugar_trans"/>
</dbReference>
<keyword evidence="2" id="KW-0808">Transferase</keyword>
<dbReference type="CDD" id="cd00761">
    <property type="entry name" value="Glyco_tranf_GTA_type"/>
    <property type="match status" value="1"/>
</dbReference>
<dbReference type="HOGENOM" id="CLU_395774_0_0_5"/>
<dbReference type="InterPro" id="IPR001173">
    <property type="entry name" value="Glyco_trans_2-like"/>
</dbReference>
<feature type="domain" description="Glycosyltransferase 2-like" evidence="1">
    <location>
        <begin position="6"/>
        <end position="132"/>
    </location>
</feature>
<evidence type="ECO:0000313" key="3">
    <source>
        <dbReference type="Proteomes" id="UP000003947"/>
    </source>
</evidence>
<evidence type="ECO:0000313" key="2">
    <source>
        <dbReference type="EMBL" id="EIM25598.1"/>
    </source>
</evidence>
<accession>I4YNQ6</accession>